<keyword evidence="11" id="KW-0325">Glycoprotein</keyword>
<keyword evidence="2" id="KW-1003">Cell membrane</keyword>
<dbReference type="Gene3D" id="2.60.40.10">
    <property type="entry name" value="Immunoglobulins"/>
    <property type="match status" value="2"/>
</dbReference>
<keyword evidence="12" id="KW-0393">Immunoglobulin domain</keyword>
<keyword evidence="10" id="KW-0675">Receptor</keyword>
<evidence type="ECO:0000259" key="16">
    <source>
        <dbReference type="PROSITE" id="PS50835"/>
    </source>
</evidence>
<dbReference type="Pfam" id="PF07686">
    <property type="entry name" value="V-set"/>
    <property type="match status" value="1"/>
</dbReference>
<feature type="domain" description="Ig-like" evidence="16">
    <location>
        <begin position="138"/>
        <end position="225"/>
    </location>
</feature>
<protein>
    <recommendedName>
        <fullName evidence="16">Ig-like domain-containing protein</fullName>
    </recommendedName>
</protein>
<evidence type="ECO:0000256" key="7">
    <source>
        <dbReference type="ARBA" id="ARBA00022989"/>
    </source>
</evidence>
<evidence type="ECO:0000256" key="9">
    <source>
        <dbReference type="ARBA" id="ARBA00023157"/>
    </source>
</evidence>
<dbReference type="InterPro" id="IPR052307">
    <property type="entry name" value="EJ_Adhesion_Regulator"/>
</dbReference>
<keyword evidence="4 15" id="KW-0732">Signal</keyword>
<evidence type="ECO:0000256" key="12">
    <source>
        <dbReference type="ARBA" id="ARBA00023319"/>
    </source>
</evidence>
<feature type="compositionally biased region" description="Polar residues" evidence="13">
    <location>
        <begin position="293"/>
        <end position="304"/>
    </location>
</feature>
<keyword evidence="7 14" id="KW-1133">Transmembrane helix</keyword>
<evidence type="ECO:0000256" key="15">
    <source>
        <dbReference type="SAM" id="SignalP"/>
    </source>
</evidence>
<evidence type="ECO:0000313" key="18">
    <source>
        <dbReference type="Proteomes" id="UP000694388"/>
    </source>
</evidence>
<dbReference type="PANTHER" id="PTHR44468:SF3">
    <property type="entry name" value="COXSACKIEVIRUS AND ADENOVIRUS RECEPTOR"/>
    <property type="match status" value="1"/>
</dbReference>
<dbReference type="GO" id="GO:0016323">
    <property type="term" value="C:basolateral plasma membrane"/>
    <property type="evidence" value="ECO:0007669"/>
    <property type="project" value="TreeGrafter"/>
</dbReference>
<sequence>MGKTKPVEVLLLVLIVTAVSGLKFRENQNKIIKVKLGSKAVLPCLFESASQDTAALDITWLNSNGTVMTYANGEAHPVQTSSLFGRVSLPAANIISAGNASLLLENVQLDDSNGYMCLLRQFPASDHTSVQLEVQVPPGKVSCSLQRTVVNGDDVVLTCKSMVGSKPLKYTWSTASMPRSAKQDMAAGTLTLRNVSLRDGGKDGGKYVCSIQNDIGTAKCSVFLALPPGKKNKAGVIAGAVIAVLLAVLLITCLVTWILHRQKQSKVPEQNYEVRMDESPPLSRPGSRAKSGLSVTSAAQTSGF</sequence>
<feature type="signal peptide" evidence="15">
    <location>
        <begin position="1"/>
        <end position="21"/>
    </location>
</feature>
<dbReference type="InterPro" id="IPR036179">
    <property type="entry name" value="Ig-like_dom_sf"/>
</dbReference>
<dbReference type="GO" id="GO:0005923">
    <property type="term" value="C:bicellular tight junction"/>
    <property type="evidence" value="ECO:0007669"/>
    <property type="project" value="TreeGrafter"/>
</dbReference>
<dbReference type="Proteomes" id="UP000694388">
    <property type="component" value="Unplaced"/>
</dbReference>
<dbReference type="OMA" id="AMMFVIT"/>
<keyword evidence="6" id="KW-0130">Cell adhesion</keyword>
<dbReference type="Pfam" id="PF13927">
    <property type="entry name" value="Ig_3"/>
    <property type="match status" value="1"/>
</dbReference>
<dbReference type="InterPro" id="IPR007110">
    <property type="entry name" value="Ig-like_dom"/>
</dbReference>
<keyword evidence="8 14" id="KW-0472">Membrane</keyword>
<feature type="domain" description="Ig-like" evidence="16">
    <location>
        <begin position="6"/>
        <end position="135"/>
    </location>
</feature>
<feature type="chain" id="PRO_5034640112" description="Ig-like domain-containing protein" evidence="15">
    <location>
        <begin position="22"/>
        <end position="304"/>
    </location>
</feature>
<evidence type="ECO:0000256" key="10">
    <source>
        <dbReference type="ARBA" id="ARBA00023170"/>
    </source>
</evidence>
<evidence type="ECO:0000256" key="2">
    <source>
        <dbReference type="ARBA" id="ARBA00022475"/>
    </source>
</evidence>
<dbReference type="InterPro" id="IPR013783">
    <property type="entry name" value="Ig-like_fold"/>
</dbReference>
<keyword evidence="9" id="KW-1015">Disulfide bond</keyword>
<keyword evidence="5" id="KW-0677">Repeat</keyword>
<evidence type="ECO:0000256" key="14">
    <source>
        <dbReference type="SAM" id="Phobius"/>
    </source>
</evidence>
<dbReference type="GeneTree" id="ENSGT00940000154829"/>
<evidence type="ECO:0000256" key="6">
    <source>
        <dbReference type="ARBA" id="ARBA00022889"/>
    </source>
</evidence>
<evidence type="ECO:0000313" key="17">
    <source>
        <dbReference type="Ensembl" id="ENSEBUP00000014759.1"/>
    </source>
</evidence>
<evidence type="ECO:0000256" key="11">
    <source>
        <dbReference type="ARBA" id="ARBA00023180"/>
    </source>
</evidence>
<evidence type="ECO:0000256" key="8">
    <source>
        <dbReference type="ARBA" id="ARBA00023136"/>
    </source>
</evidence>
<dbReference type="SMART" id="SM00409">
    <property type="entry name" value="IG"/>
    <property type="match status" value="2"/>
</dbReference>
<dbReference type="GO" id="GO:0050839">
    <property type="term" value="F:cell adhesion molecule binding"/>
    <property type="evidence" value="ECO:0007669"/>
    <property type="project" value="TreeGrafter"/>
</dbReference>
<organism evidence="17 18">
    <name type="scientific">Eptatretus burgeri</name>
    <name type="common">Inshore hagfish</name>
    <dbReference type="NCBI Taxonomy" id="7764"/>
    <lineage>
        <taxon>Eukaryota</taxon>
        <taxon>Metazoa</taxon>
        <taxon>Chordata</taxon>
        <taxon>Craniata</taxon>
        <taxon>Vertebrata</taxon>
        <taxon>Cyclostomata</taxon>
        <taxon>Myxini</taxon>
        <taxon>Myxiniformes</taxon>
        <taxon>Myxinidae</taxon>
        <taxon>Eptatretinae</taxon>
        <taxon>Eptatretus</taxon>
    </lineage>
</organism>
<name>A0A8C4QHI7_EPTBU</name>
<keyword evidence="18" id="KW-1185">Reference proteome</keyword>
<dbReference type="Ensembl" id="ENSEBUT00000015335.1">
    <property type="protein sequence ID" value="ENSEBUP00000014759.1"/>
    <property type="gene ID" value="ENSEBUG00000009304.1"/>
</dbReference>
<feature type="transmembrane region" description="Helical" evidence="14">
    <location>
        <begin position="236"/>
        <end position="259"/>
    </location>
</feature>
<feature type="region of interest" description="Disordered" evidence="13">
    <location>
        <begin position="268"/>
        <end position="304"/>
    </location>
</feature>
<dbReference type="AlphaFoldDB" id="A0A8C4QHI7"/>
<evidence type="ECO:0000256" key="13">
    <source>
        <dbReference type="SAM" id="MobiDB-lite"/>
    </source>
</evidence>
<dbReference type="SUPFAM" id="SSF48726">
    <property type="entry name" value="Immunoglobulin"/>
    <property type="match status" value="2"/>
</dbReference>
<dbReference type="PROSITE" id="PS50835">
    <property type="entry name" value="IG_LIKE"/>
    <property type="match status" value="2"/>
</dbReference>
<proteinExistence type="predicted"/>
<evidence type="ECO:0000256" key="4">
    <source>
        <dbReference type="ARBA" id="ARBA00022729"/>
    </source>
</evidence>
<evidence type="ECO:0000256" key="3">
    <source>
        <dbReference type="ARBA" id="ARBA00022692"/>
    </source>
</evidence>
<dbReference type="InterPro" id="IPR013106">
    <property type="entry name" value="Ig_V-set"/>
</dbReference>
<evidence type="ECO:0000256" key="1">
    <source>
        <dbReference type="ARBA" id="ARBA00004251"/>
    </source>
</evidence>
<dbReference type="GO" id="GO:0034109">
    <property type="term" value="P:homotypic cell-cell adhesion"/>
    <property type="evidence" value="ECO:0007669"/>
    <property type="project" value="TreeGrafter"/>
</dbReference>
<evidence type="ECO:0000256" key="5">
    <source>
        <dbReference type="ARBA" id="ARBA00022737"/>
    </source>
</evidence>
<keyword evidence="3 14" id="KW-0812">Transmembrane</keyword>
<reference evidence="17" key="1">
    <citation type="submission" date="2025-08" db="UniProtKB">
        <authorList>
            <consortium name="Ensembl"/>
        </authorList>
    </citation>
    <scope>IDENTIFICATION</scope>
</reference>
<dbReference type="PANTHER" id="PTHR44468">
    <property type="entry name" value="COXSACKIEVIRUS AND ADENOVIRUS RECEPTOR-RELATED"/>
    <property type="match status" value="1"/>
</dbReference>
<dbReference type="GO" id="GO:0014704">
    <property type="term" value="C:intercalated disc"/>
    <property type="evidence" value="ECO:0007669"/>
    <property type="project" value="TreeGrafter"/>
</dbReference>
<dbReference type="InterPro" id="IPR003599">
    <property type="entry name" value="Ig_sub"/>
</dbReference>
<reference evidence="17" key="2">
    <citation type="submission" date="2025-09" db="UniProtKB">
        <authorList>
            <consortium name="Ensembl"/>
        </authorList>
    </citation>
    <scope>IDENTIFICATION</scope>
</reference>
<accession>A0A8C4QHI7</accession>
<comment type="subcellular location">
    <subcellularLocation>
        <location evidence="1">Cell membrane</location>
        <topology evidence="1">Single-pass type I membrane protein</topology>
    </subcellularLocation>
</comment>